<dbReference type="NCBIfam" id="TIGR02258">
    <property type="entry name" value="2_5_ligase"/>
    <property type="match status" value="1"/>
</dbReference>
<evidence type="ECO:0000256" key="2">
    <source>
        <dbReference type="HAMAP-Rule" id="MF_01940"/>
    </source>
</evidence>
<feature type="domain" description="Phosphoesterase HXTX" evidence="3">
    <location>
        <begin position="93"/>
        <end position="169"/>
    </location>
</feature>
<dbReference type="SUPFAM" id="SSF55144">
    <property type="entry name" value="LigT-like"/>
    <property type="match status" value="1"/>
</dbReference>
<dbReference type="Gene3D" id="3.90.1140.10">
    <property type="entry name" value="Cyclic phosphodiesterase"/>
    <property type="match status" value="1"/>
</dbReference>
<dbReference type="Proteomes" id="UP001597295">
    <property type="component" value="Unassembled WGS sequence"/>
</dbReference>
<keyword evidence="5" id="KW-1185">Reference proteome</keyword>
<feature type="active site" description="Proton donor" evidence="2">
    <location>
        <position position="37"/>
    </location>
</feature>
<evidence type="ECO:0000259" key="3">
    <source>
        <dbReference type="Pfam" id="PF02834"/>
    </source>
</evidence>
<sequence>MLRLFIAVPVPPEMAALLTPLQAGLPGANWVPPASFHLTLRFIGEVNEGQAADIDAALQTIQEPAGLVAVSGLGFFGSAENARGVWAGVEKEPGLLHLRDKVESAVVRSGQPPEGRKYAPHITLAWLKRTPPDRLLDWCTTHEPFKAGDLPLDRFGLYSSHRTDEGPYYRLEADYPLIGGNWDPDEEWA</sequence>
<proteinExistence type="inferred from homology"/>
<dbReference type="EMBL" id="JBHUIP010000003">
    <property type="protein sequence ID" value="MFD2261678.1"/>
    <property type="molecule type" value="Genomic_DNA"/>
</dbReference>
<gene>
    <name evidence="4" type="primary">thpR</name>
    <name evidence="4" type="ORF">ACFSM5_02185</name>
</gene>
<comment type="catalytic activity">
    <reaction evidence="2">
        <text>a 3'-end 2',3'-cyclophospho-ribonucleotide-RNA + H2O = a 3'-end 2'-phospho-ribonucleotide-RNA + H(+)</text>
        <dbReference type="Rhea" id="RHEA:11828"/>
        <dbReference type="Rhea" id="RHEA-COMP:10464"/>
        <dbReference type="Rhea" id="RHEA-COMP:17353"/>
        <dbReference type="ChEBI" id="CHEBI:15377"/>
        <dbReference type="ChEBI" id="CHEBI:15378"/>
        <dbReference type="ChEBI" id="CHEBI:83064"/>
        <dbReference type="ChEBI" id="CHEBI:173113"/>
        <dbReference type="EC" id="3.1.4.58"/>
    </reaction>
</comment>
<organism evidence="4 5">
    <name type="scientific">Lacibacterium aquatile</name>
    <dbReference type="NCBI Taxonomy" id="1168082"/>
    <lineage>
        <taxon>Bacteria</taxon>
        <taxon>Pseudomonadati</taxon>
        <taxon>Pseudomonadota</taxon>
        <taxon>Alphaproteobacteria</taxon>
        <taxon>Rhodospirillales</taxon>
        <taxon>Rhodospirillaceae</taxon>
    </lineage>
</organism>
<feature type="short sequence motif" description="HXTX 2" evidence="2">
    <location>
        <begin position="121"/>
        <end position="124"/>
    </location>
</feature>
<dbReference type="EC" id="3.1.4.58" evidence="2"/>
<comment type="similarity">
    <text evidence="2">Belongs to the 2H phosphoesterase superfamily. ThpR family.</text>
</comment>
<feature type="active site" description="Proton acceptor" evidence="2">
    <location>
        <position position="121"/>
    </location>
</feature>
<name>A0ABW5DME2_9PROT</name>
<feature type="domain" description="Phosphoesterase HXTX" evidence="3">
    <location>
        <begin position="8"/>
        <end position="86"/>
    </location>
</feature>
<dbReference type="InterPro" id="IPR004175">
    <property type="entry name" value="RNA_CPDase"/>
</dbReference>
<evidence type="ECO:0000313" key="5">
    <source>
        <dbReference type="Proteomes" id="UP001597295"/>
    </source>
</evidence>
<protein>
    <recommendedName>
        <fullName evidence="2">RNA 2',3'-cyclic phosphodiesterase</fullName>
        <shortName evidence="2">RNA 2',3'-CPDase</shortName>
        <ecNumber evidence="2">3.1.4.58</ecNumber>
    </recommendedName>
</protein>
<comment type="caution">
    <text evidence="4">The sequence shown here is derived from an EMBL/GenBank/DDBJ whole genome shotgun (WGS) entry which is preliminary data.</text>
</comment>
<reference evidence="5" key="1">
    <citation type="journal article" date="2019" name="Int. J. Syst. Evol. Microbiol.">
        <title>The Global Catalogue of Microorganisms (GCM) 10K type strain sequencing project: providing services to taxonomists for standard genome sequencing and annotation.</title>
        <authorList>
            <consortium name="The Broad Institute Genomics Platform"/>
            <consortium name="The Broad Institute Genome Sequencing Center for Infectious Disease"/>
            <person name="Wu L."/>
            <person name="Ma J."/>
        </authorList>
    </citation>
    <scope>NUCLEOTIDE SEQUENCE [LARGE SCALE GENOMIC DNA]</scope>
    <source>
        <strain evidence="5">CGMCC 1.19062</strain>
    </source>
</reference>
<dbReference type="InterPro" id="IPR009097">
    <property type="entry name" value="Cyclic_Pdiesterase"/>
</dbReference>
<dbReference type="PANTHER" id="PTHR35561:SF1">
    <property type="entry name" value="RNA 2',3'-CYCLIC PHOSPHODIESTERASE"/>
    <property type="match status" value="1"/>
</dbReference>
<dbReference type="PANTHER" id="PTHR35561">
    <property type="entry name" value="RNA 2',3'-CYCLIC PHOSPHODIESTERASE"/>
    <property type="match status" value="1"/>
</dbReference>
<accession>A0ABW5DME2</accession>
<dbReference type="RefSeq" id="WP_379874594.1">
    <property type="nucleotide sequence ID" value="NZ_JBHUIP010000003.1"/>
</dbReference>
<evidence type="ECO:0000256" key="1">
    <source>
        <dbReference type="ARBA" id="ARBA00022801"/>
    </source>
</evidence>
<comment type="function">
    <text evidence="2">Hydrolyzes RNA 2',3'-cyclic phosphodiester to an RNA 2'-phosphomonoester.</text>
</comment>
<feature type="short sequence motif" description="HXTX 1" evidence="2">
    <location>
        <begin position="37"/>
        <end position="40"/>
    </location>
</feature>
<dbReference type="InterPro" id="IPR014051">
    <property type="entry name" value="Phosphoesterase_HXTX"/>
</dbReference>
<dbReference type="Pfam" id="PF02834">
    <property type="entry name" value="LigT_PEase"/>
    <property type="match status" value="2"/>
</dbReference>
<evidence type="ECO:0000313" key="4">
    <source>
        <dbReference type="EMBL" id="MFD2261678.1"/>
    </source>
</evidence>
<dbReference type="HAMAP" id="MF_01940">
    <property type="entry name" value="RNA_CPDase"/>
    <property type="match status" value="1"/>
</dbReference>
<keyword evidence="1 2" id="KW-0378">Hydrolase</keyword>